<accession>A0A481Z8A3</accession>
<keyword evidence="1" id="KW-0808">Transferase</keyword>
<sequence>MDCTTHIVEKIASSFSHKKELVWELQQYGVLAGGAIVYALCDFVPLETVGDIDVFVATVEIGKQVLSYLCEQYPIFHIETPDSQATSRIDEPDGKTTSPVVSFVVEGALPIQIIVRSFECPMDVLESFDLDYVQCGIAGGTLYQTSRCEMAHTTRKIRYFRDPTFRGGRLEKAIQKGFSAPLFKPKGWGSVTYSPMEYDMLELRDFEISEYITWKRSDEWIDFQTLQLLRINGDMFEFECMDEASKKHTLSTKFATLRLTIENQTACMVDCKEHIFWRYRYYPKEYKRKYHRNDTINFRPFPTGEGLFLVGVYKGCIGKIIKRIVDDRVCPVSVEKFEYQPRPDRIEYTHFSPKKKGLSDVRARMENLQVFLNEPLNWHHVKEDVAKSKRYDEKFYRKNALRAFLYYVKEEKKSVPEAATRAYAQYKWDASGKDPMYNPCPGMGGRYSRKVTTIDELLLLL</sequence>
<protein>
    <submittedName>
        <fullName evidence="1">tRNA nucleotidyltransferase/poly(A) polymerase</fullName>
    </submittedName>
</protein>
<organism evidence="1">
    <name type="scientific">Pithovirus LCPAC304</name>
    <dbReference type="NCBI Taxonomy" id="2506594"/>
    <lineage>
        <taxon>Viruses</taxon>
        <taxon>Pithoviruses</taxon>
    </lineage>
</organism>
<dbReference type="GO" id="GO:0016740">
    <property type="term" value="F:transferase activity"/>
    <property type="evidence" value="ECO:0007669"/>
    <property type="project" value="UniProtKB-KW"/>
</dbReference>
<name>A0A481Z8A3_9VIRU</name>
<evidence type="ECO:0000313" key="1">
    <source>
        <dbReference type="EMBL" id="QBK91705.1"/>
    </source>
</evidence>
<gene>
    <name evidence="1" type="ORF">LCPAC304_00310</name>
</gene>
<dbReference type="EMBL" id="MK500565">
    <property type="protein sequence ID" value="QBK91705.1"/>
    <property type="molecule type" value="Genomic_DNA"/>
</dbReference>
<reference evidence="1" key="1">
    <citation type="journal article" date="2019" name="MBio">
        <title>Virus Genomes from Deep Sea Sediments Expand the Ocean Megavirome and Support Independent Origins of Viral Gigantism.</title>
        <authorList>
            <person name="Backstrom D."/>
            <person name="Yutin N."/>
            <person name="Jorgensen S.L."/>
            <person name="Dharamshi J."/>
            <person name="Homa F."/>
            <person name="Zaremba-Niedwiedzka K."/>
            <person name="Spang A."/>
            <person name="Wolf Y.I."/>
            <person name="Koonin E.V."/>
            <person name="Ettema T.J."/>
        </authorList>
    </citation>
    <scope>NUCLEOTIDE SEQUENCE</scope>
</reference>
<proteinExistence type="predicted"/>